<name>C5LP38_PERM5</name>
<proteinExistence type="predicted"/>
<sequence length="158" mass="17973">MGTTSSFRSHVLSTRSRWLTSMGSMVFRCNNHYQTKHGLISFRGITILFSMRLSKTCSRIYHCLPRSCSGGPLWRLYHSLAASSLMLESVYHTDHYGWSPHPQIPVVKIQNHCTGVGLTLSILPRYPPSFCSVVHDVPYPFHSNTCVCAWPFVRFPNP</sequence>
<dbReference type="AlphaFoldDB" id="C5LP38"/>
<gene>
    <name evidence="1" type="ORF">Pmar_PMAR009304</name>
</gene>
<keyword evidence="2" id="KW-1185">Reference proteome</keyword>
<protein>
    <submittedName>
        <fullName evidence="1">Uncharacterized protein</fullName>
    </submittedName>
</protein>
<dbReference type="RefSeq" id="XP_002768786.1">
    <property type="nucleotide sequence ID" value="XM_002768740.1"/>
</dbReference>
<reference evidence="1 2" key="1">
    <citation type="submission" date="2008-07" db="EMBL/GenBank/DDBJ databases">
        <authorList>
            <person name="El-Sayed N."/>
            <person name="Caler E."/>
            <person name="Inman J."/>
            <person name="Amedeo P."/>
            <person name="Hass B."/>
            <person name="Wortman J."/>
        </authorList>
    </citation>
    <scope>NUCLEOTIDE SEQUENCE [LARGE SCALE GENOMIC DNA]</scope>
    <source>
        <strain evidence="1">ATCC 50983</strain>
        <strain evidence="2">ATCC 50983 / TXsc</strain>
    </source>
</reference>
<evidence type="ECO:0000313" key="1">
    <source>
        <dbReference type="EMBL" id="EER01504.1"/>
    </source>
</evidence>
<dbReference type="EMBL" id="GG683973">
    <property type="protein sequence ID" value="EER01505.1"/>
    <property type="molecule type" value="Genomic_DNA"/>
</dbReference>
<dbReference type="Proteomes" id="UP000007800">
    <property type="component" value="Unassembled WGS sequence"/>
</dbReference>
<dbReference type="RefSeq" id="XP_002768787.1">
    <property type="nucleotide sequence ID" value="XM_002768741.1"/>
</dbReference>
<organism evidence="2">
    <name type="scientific">Perkinsus marinus (strain ATCC 50983 / TXsc)</name>
    <dbReference type="NCBI Taxonomy" id="423536"/>
    <lineage>
        <taxon>Eukaryota</taxon>
        <taxon>Sar</taxon>
        <taxon>Alveolata</taxon>
        <taxon>Perkinsozoa</taxon>
        <taxon>Perkinsea</taxon>
        <taxon>Perkinsida</taxon>
        <taxon>Perkinsidae</taxon>
        <taxon>Perkinsus</taxon>
    </lineage>
</organism>
<dbReference type="GeneID" id="9040020"/>
<accession>C5LP38</accession>
<evidence type="ECO:0000313" key="2">
    <source>
        <dbReference type="Proteomes" id="UP000007800"/>
    </source>
</evidence>
<dbReference type="EMBL" id="GG683973">
    <property type="protein sequence ID" value="EER01504.1"/>
    <property type="molecule type" value="Genomic_DNA"/>
</dbReference>